<accession>A0AAU9K8S0</accession>
<evidence type="ECO:0000256" key="4">
    <source>
        <dbReference type="ARBA" id="ARBA00023285"/>
    </source>
</evidence>
<evidence type="ECO:0000313" key="7">
    <source>
        <dbReference type="Proteomes" id="UP001162131"/>
    </source>
</evidence>
<dbReference type="PANTHER" id="PTHR43371:SF1">
    <property type="entry name" value="RIBONUCLEOSIDE-DIPHOSPHATE REDUCTASE"/>
    <property type="match status" value="1"/>
</dbReference>
<gene>
    <name evidence="6" type="ORF">BSTOLATCC_MIC59851</name>
</gene>
<evidence type="ECO:0000256" key="2">
    <source>
        <dbReference type="ARBA" id="ARBA00022628"/>
    </source>
</evidence>
<evidence type="ECO:0000256" key="3">
    <source>
        <dbReference type="ARBA" id="ARBA00023002"/>
    </source>
</evidence>
<keyword evidence="7" id="KW-1185">Reference proteome</keyword>
<dbReference type="AlphaFoldDB" id="A0AAU9K8S0"/>
<name>A0AAU9K8S0_9CILI</name>
<comment type="caution">
    <text evidence="6">The sequence shown here is derived from an EMBL/GenBank/DDBJ whole genome shotgun (WGS) entry which is preliminary data.</text>
</comment>
<protein>
    <recommendedName>
        <fullName evidence="5">Ribonucleotide reductase alpha-helical domain-containing protein</fullName>
    </recommendedName>
</protein>
<reference evidence="6" key="1">
    <citation type="submission" date="2021-09" db="EMBL/GenBank/DDBJ databases">
        <authorList>
            <consortium name="AG Swart"/>
            <person name="Singh M."/>
            <person name="Singh A."/>
            <person name="Seah K."/>
            <person name="Emmerich C."/>
        </authorList>
    </citation>
    <scope>NUCLEOTIDE SEQUENCE</scope>
    <source>
        <strain evidence="6">ATCC30299</strain>
    </source>
</reference>
<dbReference type="Gene3D" id="3.20.70.20">
    <property type="match status" value="3"/>
</dbReference>
<evidence type="ECO:0000256" key="1">
    <source>
        <dbReference type="ARBA" id="ARBA00001922"/>
    </source>
</evidence>
<evidence type="ECO:0000259" key="5">
    <source>
        <dbReference type="Pfam" id="PF17975"/>
    </source>
</evidence>
<dbReference type="GO" id="GO:0004748">
    <property type="term" value="F:ribonucleoside-diphosphate reductase activity, thioredoxin disulfide as acceptor"/>
    <property type="evidence" value="ECO:0007669"/>
    <property type="project" value="TreeGrafter"/>
</dbReference>
<feature type="domain" description="Ribonucleotide reductase alpha-helical" evidence="5">
    <location>
        <begin position="5"/>
        <end position="100"/>
    </location>
</feature>
<proteinExistence type="predicted"/>
<organism evidence="6 7">
    <name type="scientific">Blepharisma stoltei</name>
    <dbReference type="NCBI Taxonomy" id="1481888"/>
    <lineage>
        <taxon>Eukaryota</taxon>
        <taxon>Sar</taxon>
        <taxon>Alveolata</taxon>
        <taxon>Ciliophora</taxon>
        <taxon>Postciliodesmatophora</taxon>
        <taxon>Heterotrichea</taxon>
        <taxon>Heterotrichida</taxon>
        <taxon>Blepharismidae</taxon>
        <taxon>Blepharisma</taxon>
    </lineage>
</organism>
<sequence>MTFKLSEEFIRPYREIKPKFGFNGLGEIIFRRSYSRMKDDRSYESWSEALERVVNGTINLMLKKSQSPVENLTETAEKMYDKMFNFKFLPPGRGLWNMGSKCTEVDNFYTNLNNCAFVSTKDIDNGNPSKPFAFLMEASFLGIGVGFDTKGANKISICSPNGIQDYSVEDTRDGWVSSVALLLNSYFKADQPEITFSYENIHDAGTPVKDFGISRGSDPLQNLHSSIRNLLTPQIGQKITSRLIVDIMNLIGKCVVADNVRMPAEIAFGEPNDLEFQDLKDYEKNPERLEFGWNSNNSILAELGMDYQTIAEKIIKNGEPGIAWLENMQKYGRMQDAPNNKDKEALGGPPCLEQTLESYELCCLVEIFINNHSSLEEFLDTLKYAFIYAKTVTLGLTHWPDVNEVMTRNRRIGTSLTGIAQFLGRESLGALKLWCCKGYRYLKRLDRQLSRLFGVSDSIKITTVKPSGTISLLAGASSGLHFPFAHTYIRRIRMQLSDTNLLNKLQAQGYHIEPDFMNENAMVVSIPIKENENVKVLKEVSMWEQLSLAAFMQYYWADNQVSCTVTFDPETEGKLIPDALNYFQYKLKGICFLPSRQSLPYPQMPYEEISAEKYLEMQKSIKSDVEYQQLSEEVERARVPVAFCDGCTAVV</sequence>
<dbReference type="GO" id="GO:0031419">
    <property type="term" value="F:cobalamin binding"/>
    <property type="evidence" value="ECO:0007669"/>
    <property type="project" value="UniProtKB-KW"/>
</dbReference>
<keyword evidence="2" id="KW-0846">Cobalamin</keyword>
<evidence type="ECO:0000313" key="6">
    <source>
        <dbReference type="EMBL" id="CAG9334049.1"/>
    </source>
</evidence>
<dbReference type="Pfam" id="PF17975">
    <property type="entry name" value="RNR_Alpha"/>
    <property type="match status" value="1"/>
</dbReference>
<dbReference type="InterPro" id="IPR050862">
    <property type="entry name" value="RdRp_reductase_class-2"/>
</dbReference>
<dbReference type="PANTHER" id="PTHR43371">
    <property type="entry name" value="VITAMIN B12-DEPENDENT RIBONUCLEOTIDE REDUCTASE"/>
    <property type="match status" value="1"/>
</dbReference>
<keyword evidence="4" id="KW-0170">Cobalt</keyword>
<keyword evidence="3" id="KW-0560">Oxidoreductase</keyword>
<dbReference type="InterPro" id="IPR040763">
    <property type="entry name" value="RNR_alpha_hel"/>
</dbReference>
<dbReference type="EMBL" id="CAJZBQ010000057">
    <property type="protein sequence ID" value="CAG9334049.1"/>
    <property type="molecule type" value="Genomic_DNA"/>
</dbReference>
<comment type="cofactor">
    <cofactor evidence="1">
        <name>adenosylcob(III)alamin</name>
        <dbReference type="ChEBI" id="CHEBI:18408"/>
    </cofactor>
</comment>
<dbReference type="SUPFAM" id="SSF51998">
    <property type="entry name" value="PFL-like glycyl radical enzymes"/>
    <property type="match status" value="1"/>
</dbReference>
<dbReference type="Proteomes" id="UP001162131">
    <property type="component" value="Unassembled WGS sequence"/>
</dbReference>